<dbReference type="InParanoid" id="A0A2V0PE59"/>
<feature type="compositionally biased region" description="Low complexity" evidence="1">
    <location>
        <begin position="594"/>
        <end position="605"/>
    </location>
</feature>
<evidence type="ECO:0000256" key="2">
    <source>
        <dbReference type="SAM" id="Phobius"/>
    </source>
</evidence>
<accession>A0A2V0PE59</accession>
<name>A0A2V0PE59_9CHLO</name>
<feature type="transmembrane region" description="Helical" evidence="2">
    <location>
        <begin position="344"/>
        <end position="366"/>
    </location>
</feature>
<feature type="transmembrane region" description="Helical" evidence="2">
    <location>
        <begin position="372"/>
        <end position="390"/>
    </location>
</feature>
<feature type="compositionally biased region" description="Low complexity" evidence="1">
    <location>
        <begin position="655"/>
        <end position="670"/>
    </location>
</feature>
<dbReference type="AlphaFoldDB" id="A0A2V0PE59"/>
<feature type="transmembrane region" description="Helical" evidence="2">
    <location>
        <begin position="12"/>
        <end position="34"/>
    </location>
</feature>
<keyword evidence="2" id="KW-1133">Transmembrane helix</keyword>
<evidence type="ECO:0000313" key="4">
    <source>
        <dbReference type="Proteomes" id="UP000247498"/>
    </source>
</evidence>
<feature type="compositionally biased region" description="Gly residues" evidence="1">
    <location>
        <begin position="626"/>
        <end position="639"/>
    </location>
</feature>
<proteinExistence type="predicted"/>
<feature type="region of interest" description="Disordered" evidence="1">
    <location>
        <begin position="572"/>
        <end position="680"/>
    </location>
</feature>
<evidence type="ECO:0000313" key="3">
    <source>
        <dbReference type="EMBL" id="GBF95375.1"/>
    </source>
</evidence>
<feature type="transmembrane region" description="Helical" evidence="2">
    <location>
        <begin position="206"/>
        <end position="230"/>
    </location>
</feature>
<feature type="transmembrane region" description="Helical" evidence="2">
    <location>
        <begin position="402"/>
        <end position="423"/>
    </location>
</feature>
<feature type="compositionally biased region" description="Pro residues" evidence="1">
    <location>
        <begin position="572"/>
        <end position="586"/>
    </location>
</feature>
<feature type="transmembrane region" description="Helical" evidence="2">
    <location>
        <begin position="493"/>
        <end position="514"/>
    </location>
</feature>
<evidence type="ECO:0000256" key="1">
    <source>
        <dbReference type="SAM" id="MobiDB-lite"/>
    </source>
</evidence>
<keyword evidence="2" id="KW-0812">Transmembrane</keyword>
<sequence>MIVPLSIYHVVLGWADVASDFVSILSTGAIMAALPPLCGMPLRPFFLTWMIVQCALLLANLGVQTAFAVRDALRDHAGAPPAQRRRAAAWAVLRGLTNTQLAYLEFSRRITPSPRTTSAVLSYKMAELVFEAPQVVASWTVLLGRVAVDELSWATDAKPQPISEWARIAQVVSAAFGLLSLSLAVLDVTRIHPRSFWARANPPQRLFLGLIDVSPATWGRSILAAMFAFFSLSTRALVYVQIATLTAHRSFFDARYSMTGQSAEAMAAAVAAGLSPTFELPAGIPRSPLQSYGWQHVADADPFHPTGVYQAYAYRLTRSDVAAGDTPQARYGHALRRLSGAGRVWLSALLPVALAVGYAGNLLPLLAMRASFSYAAAFVSVFVNMPWVAFPMGSPGAESAAASWPSWLMAFLYLGPVLGLYFAGFADPWAFQTGFTGLEYVSPCTVEGRFMVERTCAAPGGPCVTRNTTIPLPSGGRMALWGGPTATPTGPNLAAFMALLPMFAAVELGLFLAISGRVAAKRNAAARAARKATAGGPLRPLAEAPPRELPTLLYRWSWWRPYFMSAYRVAAPPPRRPAPAPRPRGPPGGGEGGAAAAAARGEGAARAGGFGGGPAEREVYDDCDGGDGAGAGGGGGQRPGGIVVVTASGNGHGQGAAALAGAHAGAAQAQPPAPHHEAPR</sequence>
<reference evidence="3 4" key="1">
    <citation type="journal article" date="2018" name="Sci. Rep.">
        <title>Raphidocelis subcapitata (=Pseudokirchneriella subcapitata) provides an insight into genome evolution and environmental adaptations in the Sphaeropleales.</title>
        <authorList>
            <person name="Suzuki S."/>
            <person name="Yamaguchi H."/>
            <person name="Nakajima N."/>
            <person name="Kawachi M."/>
        </authorList>
    </citation>
    <scope>NUCLEOTIDE SEQUENCE [LARGE SCALE GENOMIC DNA]</scope>
    <source>
        <strain evidence="3 4">NIES-35</strain>
    </source>
</reference>
<comment type="caution">
    <text evidence="3">The sequence shown here is derived from an EMBL/GenBank/DDBJ whole genome shotgun (WGS) entry which is preliminary data.</text>
</comment>
<gene>
    <name evidence="3" type="ORF">Rsub_07803</name>
</gene>
<keyword evidence="4" id="KW-1185">Reference proteome</keyword>
<dbReference type="EMBL" id="BDRX01000063">
    <property type="protein sequence ID" value="GBF95375.1"/>
    <property type="molecule type" value="Genomic_DNA"/>
</dbReference>
<keyword evidence="2" id="KW-0472">Membrane</keyword>
<protein>
    <submittedName>
        <fullName evidence="3">Uncharacterized protein</fullName>
    </submittedName>
</protein>
<organism evidence="3 4">
    <name type="scientific">Raphidocelis subcapitata</name>
    <dbReference type="NCBI Taxonomy" id="307507"/>
    <lineage>
        <taxon>Eukaryota</taxon>
        <taxon>Viridiplantae</taxon>
        <taxon>Chlorophyta</taxon>
        <taxon>core chlorophytes</taxon>
        <taxon>Chlorophyceae</taxon>
        <taxon>CS clade</taxon>
        <taxon>Sphaeropleales</taxon>
        <taxon>Selenastraceae</taxon>
        <taxon>Raphidocelis</taxon>
    </lineage>
</organism>
<dbReference type="Proteomes" id="UP000247498">
    <property type="component" value="Unassembled WGS sequence"/>
</dbReference>
<feature type="transmembrane region" description="Helical" evidence="2">
    <location>
        <begin position="46"/>
        <end position="67"/>
    </location>
</feature>
<feature type="transmembrane region" description="Helical" evidence="2">
    <location>
        <begin position="168"/>
        <end position="186"/>
    </location>
</feature>